<protein>
    <submittedName>
        <fullName evidence="2">Uncharacterized protein</fullName>
    </submittedName>
</protein>
<gene>
    <name evidence="2" type="ORF">CA606_06260</name>
</gene>
<proteinExistence type="predicted"/>
<sequence>MAVMLMALLVVRAPVATIDRLLHDTGQTHAASAFVGAIVDAPEHEHDGDHNHPSLAADHDAHDAGTSAANVTDDASSDPATLSQHHHHHHHHHDSPSVYGLPESSDLTVAWSSSPSLFGSQHDLRQGIEAVQQDRPPKPLLIYVA</sequence>
<reference evidence="3" key="1">
    <citation type="submission" date="2017-09" db="EMBL/GenBank/DDBJ databases">
        <title>Genome evolution observed in wild isolates of Caulobacter crescentus.</title>
        <authorList>
            <person name="Ely B."/>
            <person name="Wilson K."/>
            <person name="Scott D."/>
        </authorList>
    </citation>
    <scope>NUCLEOTIDE SEQUENCE [LARGE SCALE GENOMIC DNA]</scope>
    <source>
        <strain evidence="3">CB13b1a</strain>
    </source>
</reference>
<evidence type="ECO:0000313" key="2">
    <source>
        <dbReference type="EMBL" id="ATC31989.1"/>
    </source>
</evidence>
<name>A0A290MQA9_CAUVI</name>
<organism evidence="2 3">
    <name type="scientific">Caulobacter vibrioides</name>
    <name type="common">Caulobacter crescentus</name>
    <dbReference type="NCBI Taxonomy" id="155892"/>
    <lineage>
        <taxon>Bacteria</taxon>
        <taxon>Pseudomonadati</taxon>
        <taxon>Pseudomonadota</taxon>
        <taxon>Alphaproteobacteria</taxon>
        <taxon>Caulobacterales</taxon>
        <taxon>Caulobacteraceae</taxon>
        <taxon>Caulobacter</taxon>
    </lineage>
</organism>
<accession>A0A290MQA9</accession>
<feature type="region of interest" description="Disordered" evidence="1">
    <location>
        <begin position="43"/>
        <end position="103"/>
    </location>
</feature>
<dbReference type="EMBL" id="CP023315">
    <property type="protein sequence ID" value="ATC31989.1"/>
    <property type="molecule type" value="Genomic_DNA"/>
</dbReference>
<evidence type="ECO:0000256" key="1">
    <source>
        <dbReference type="SAM" id="MobiDB-lite"/>
    </source>
</evidence>
<feature type="compositionally biased region" description="Polar residues" evidence="1">
    <location>
        <begin position="67"/>
        <end position="83"/>
    </location>
</feature>
<feature type="compositionally biased region" description="Basic residues" evidence="1">
    <location>
        <begin position="84"/>
        <end position="93"/>
    </location>
</feature>
<dbReference type="Proteomes" id="UP000217311">
    <property type="component" value="Chromosome"/>
</dbReference>
<feature type="compositionally biased region" description="Basic and acidic residues" evidence="1">
    <location>
        <begin position="43"/>
        <end position="63"/>
    </location>
</feature>
<evidence type="ECO:0000313" key="3">
    <source>
        <dbReference type="Proteomes" id="UP000217311"/>
    </source>
</evidence>
<dbReference type="AlphaFoldDB" id="A0A290MQA9"/>